<dbReference type="Proteomes" id="UP001597451">
    <property type="component" value="Unassembled WGS sequence"/>
</dbReference>
<comment type="caution">
    <text evidence="5">The sequence shown here is derived from an EMBL/GenBank/DDBJ whole genome shotgun (WGS) entry which is preliminary data.</text>
</comment>
<accession>A0ABW5Q5X0</accession>
<feature type="domain" description="DUF4352" evidence="4">
    <location>
        <begin position="102"/>
        <end position="202"/>
    </location>
</feature>
<name>A0ABW5Q5X0_9BACI</name>
<evidence type="ECO:0000256" key="3">
    <source>
        <dbReference type="SAM" id="SignalP"/>
    </source>
</evidence>
<evidence type="ECO:0000259" key="4">
    <source>
        <dbReference type="Pfam" id="PF11611"/>
    </source>
</evidence>
<keyword evidence="6" id="KW-1185">Reference proteome</keyword>
<feature type="compositionally biased region" description="Acidic residues" evidence="2">
    <location>
        <begin position="64"/>
        <end position="78"/>
    </location>
</feature>
<reference evidence="6" key="1">
    <citation type="journal article" date="2019" name="Int. J. Syst. Evol. Microbiol.">
        <title>The Global Catalogue of Microorganisms (GCM) 10K type strain sequencing project: providing services to taxonomists for standard genome sequencing and annotation.</title>
        <authorList>
            <consortium name="The Broad Institute Genomics Platform"/>
            <consortium name="The Broad Institute Genome Sequencing Center for Infectious Disease"/>
            <person name="Wu L."/>
            <person name="Ma J."/>
        </authorList>
    </citation>
    <scope>NUCLEOTIDE SEQUENCE [LARGE SCALE GENOMIC DNA]</scope>
    <source>
        <strain evidence="6">TISTR 1858</strain>
    </source>
</reference>
<protein>
    <submittedName>
        <fullName evidence="5">DUF4352 domain-containing protein</fullName>
    </submittedName>
</protein>
<evidence type="ECO:0000256" key="1">
    <source>
        <dbReference type="ARBA" id="ARBA00022729"/>
    </source>
</evidence>
<evidence type="ECO:0000313" key="6">
    <source>
        <dbReference type="Proteomes" id="UP001597451"/>
    </source>
</evidence>
<dbReference type="EMBL" id="JBHUMX010000045">
    <property type="protein sequence ID" value="MFD2630919.1"/>
    <property type="molecule type" value="Genomic_DNA"/>
</dbReference>
<dbReference type="InterPro" id="IPR029050">
    <property type="entry name" value="Immunoprotect_excell_Ig-like"/>
</dbReference>
<dbReference type="Pfam" id="PF11611">
    <property type="entry name" value="DUF4352"/>
    <property type="match status" value="1"/>
</dbReference>
<evidence type="ECO:0000313" key="5">
    <source>
        <dbReference type="EMBL" id="MFD2630919.1"/>
    </source>
</evidence>
<evidence type="ECO:0000256" key="2">
    <source>
        <dbReference type="SAM" id="MobiDB-lite"/>
    </source>
</evidence>
<dbReference type="PROSITE" id="PS51257">
    <property type="entry name" value="PROKAR_LIPOPROTEIN"/>
    <property type="match status" value="1"/>
</dbReference>
<proteinExistence type="predicted"/>
<dbReference type="InterPro" id="IPR029051">
    <property type="entry name" value="DUF4352"/>
</dbReference>
<sequence>MKRIILNSCVLILFAVMFVACSNEDNNEEDSTSSQGENQESTTEGTNNSKPANTDEAESSQGEDASDNTEEEADTSGEAIEEAEDQLELGIGDTGKIVNNFSTHEITLNSVEITEEAGGEPTQEGNYVIVNLTIKNLGDDVLNPEDALSSTELATEPGAGGLPWFYIDGVAEEWPAEIAPGESVNGVLLFDIEQSDEYALQTAFDLDSLSNQVSFVFNADEAN</sequence>
<feature type="region of interest" description="Disordered" evidence="2">
    <location>
        <begin position="25"/>
        <end position="78"/>
    </location>
</feature>
<dbReference type="Gene3D" id="2.60.40.1240">
    <property type="match status" value="1"/>
</dbReference>
<feature type="chain" id="PRO_5045498185" evidence="3">
    <location>
        <begin position="23"/>
        <end position="223"/>
    </location>
</feature>
<organism evidence="5 6">
    <name type="scientific">Oceanobacillus kapialis</name>
    <dbReference type="NCBI Taxonomy" id="481353"/>
    <lineage>
        <taxon>Bacteria</taxon>
        <taxon>Bacillati</taxon>
        <taxon>Bacillota</taxon>
        <taxon>Bacilli</taxon>
        <taxon>Bacillales</taxon>
        <taxon>Bacillaceae</taxon>
        <taxon>Oceanobacillus</taxon>
    </lineage>
</organism>
<gene>
    <name evidence="5" type="ORF">ACFSUN_19300</name>
</gene>
<dbReference type="RefSeq" id="WP_379564608.1">
    <property type="nucleotide sequence ID" value="NZ_CP085256.1"/>
</dbReference>
<feature type="compositionally biased region" description="Polar residues" evidence="2">
    <location>
        <begin position="32"/>
        <end position="52"/>
    </location>
</feature>
<feature type="signal peptide" evidence="3">
    <location>
        <begin position="1"/>
        <end position="22"/>
    </location>
</feature>
<keyword evidence="1 3" id="KW-0732">Signal</keyword>